<dbReference type="GO" id="GO:0005886">
    <property type="term" value="C:plasma membrane"/>
    <property type="evidence" value="ECO:0007669"/>
    <property type="project" value="UniProtKB-SubCell"/>
</dbReference>
<evidence type="ECO:0000256" key="7">
    <source>
        <dbReference type="RuleBase" id="RU363032"/>
    </source>
</evidence>
<dbReference type="Gene3D" id="1.10.3720.10">
    <property type="entry name" value="MetI-like"/>
    <property type="match status" value="1"/>
</dbReference>
<dbReference type="PROSITE" id="PS50928">
    <property type="entry name" value="ABC_TM1"/>
    <property type="match status" value="1"/>
</dbReference>
<dbReference type="PANTHER" id="PTHR30151:SF16">
    <property type="entry name" value="ABC TRANSPORTER PERMEASE PROTEIN"/>
    <property type="match status" value="1"/>
</dbReference>
<evidence type="ECO:0000256" key="5">
    <source>
        <dbReference type="ARBA" id="ARBA00022989"/>
    </source>
</evidence>
<dbReference type="CDD" id="cd06261">
    <property type="entry name" value="TM_PBP2"/>
    <property type="match status" value="1"/>
</dbReference>
<dbReference type="PANTHER" id="PTHR30151">
    <property type="entry name" value="ALKANE SULFONATE ABC TRANSPORTER-RELATED, MEMBRANE SUBUNIT"/>
    <property type="match status" value="1"/>
</dbReference>
<dbReference type="InterPro" id="IPR000515">
    <property type="entry name" value="MetI-like"/>
</dbReference>
<dbReference type="EMBL" id="CP021112">
    <property type="protein sequence ID" value="ARQ00605.1"/>
    <property type="molecule type" value="Genomic_DNA"/>
</dbReference>
<sequence>MTDAVQAASVREAASAGSAEAWWRPVARNAFPFIVVGIAWEIVARSGMFPRKLFPTLGDIAETFWALTISGILPHHAAETILRLIAGFALAAAVGVLIGIMMGRSRRAEDYTLPLVAILAPIPGIAYAPLFLLWFGLGNFSTILLVAFVSSFPIVFNTWTGVKAVKEIWLRSAQAMGANDRRLFRHVILPGALPYILTGLRLGLAQAWRVLVGVEMLAAVSWGLGWLIFGAREFLNTDVMLCGVAVIGLIGLALEKLVFQKLEDYTLVRWGMMR</sequence>
<dbReference type="STRING" id="1235591.CAK95_17115"/>
<dbReference type="GO" id="GO:0055085">
    <property type="term" value="P:transmembrane transport"/>
    <property type="evidence" value="ECO:0007669"/>
    <property type="project" value="InterPro"/>
</dbReference>
<protein>
    <submittedName>
        <fullName evidence="8">Uncharacterized protein</fullName>
    </submittedName>
</protein>
<evidence type="ECO:0000256" key="1">
    <source>
        <dbReference type="ARBA" id="ARBA00004651"/>
    </source>
</evidence>
<feature type="transmembrane region" description="Helical" evidence="7">
    <location>
        <begin position="143"/>
        <end position="162"/>
    </location>
</feature>
<evidence type="ECO:0000313" key="8">
    <source>
        <dbReference type="EMBL" id="ARQ00605.1"/>
    </source>
</evidence>
<evidence type="ECO:0000256" key="2">
    <source>
        <dbReference type="ARBA" id="ARBA00022448"/>
    </source>
</evidence>
<keyword evidence="5 7" id="KW-1133">Transmembrane helix</keyword>
<dbReference type="RefSeq" id="WP_086089001.1">
    <property type="nucleotide sequence ID" value="NZ_CP021112.1"/>
</dbReference>
<accession>A0A1W6ZV16</accession>
<proteinExistence type="inferred from homology"/>
<feature type="transmembrane region" description="Helical" evidence="7">
    <location>
        <begin position="210"/>
        <end position="229"/>
    </location>
</feature>
<feature type="transmembrane region" description="Helical" evidence="7">
    <location>
        <begin position="241"/>
        <end position="259"/>
    </location>
</feature>
<evidence type="ECO:0000256" key="6">
    <source>
        <dbReference type="ARBA" id="ARBA00023136"/>
    </source>
</evidence>
<feature type="transmembrane region" description="Helical" evidence="7">
    <location>
        <begin position="183"/>
        <end position="204"/>
    </location>
</feature>
<feature type="transmembrane region" description="Helical" evidence="7">
    <location>
        <begin position="81"/>
        <end position="103"/>
    </location>
</feature>
<keyword evidence="6 7" id="KW-0472">Membrane</keyword>
<feature type="transmembrane region" description="Helical" evidence="7">
    <location>
        <begin position="115"/>
        <end position="137"/>
    </location>
</feature>
<keyword evidence="2 7" id="KW-0813">Transport</keyword>
<evidence type="ECO:0000313" key="9">
    <source>
        <dbReference type="Proteomes" id="UP000194137"/>
    </source>
</evidence>
<evidence type="ECO:0000256" key="3">
    <source>
        <dbReference type="ARBA" id="ARBA00022475"/>
    </source>
</evidence>
<organism evidence="8 9">
    <name type="scientific">Pseudorhodoplanes sinuspersici</name>
    <dbReference type="NCBI Taxonomy" id="1235591"/>
    <lineage>
        <taxon>Bacteria</taxon>
        <taxon>Pseudomonadati</taxon>
        <taxon>Pseudomonadota</taxon>
        <taxon>Alphaproteobacteria</taxon>
        <taxon>Hyphomicrobiales</taxon>
        <taxon>Pseudorhodoplanes</taxon>
    </lineage>
</organism>
<dbReference type="AlphaFoldDB" id="A0A1W6ZV16"/>
<name>A0A1W6ZV16_9HYPH</name>
<dbReference type="InterPro" id="IPR035906">
    <property type="entry name" value="MetI-like_sf"/>
</dbReference>
<gene>
    <name evidence="8" type="ORF">CAK95_17115</name>
</gene>
<dbReference type="Pfam" id="PF00528">
    <property type="entry name" value="BPD_transp_1"/>
    <property type="match status" value="1"/>
</dbReference>
<comment type="subcellular location">
    <subcellularLocation>
        <location evidence="1 7">Cell membrane</location>
        <topology evidence="1 7">Multi-pass membrane protein</topology>
    </subcellularLocation>
</comment>
<dbReference type="OrthoDB" id="7957355at2"/>
<dbReference type="KEGG" id="psin:CAK95_17115"/>
<evidence type="ECO:0000256" key="4">
    <source>
        <dbReference type="ARBA" id="ARBA00022692"/>
    </source>
</evidence>
<comment type="similarity">
    <text evidence="7">Belongs to the binding-protein-dependent transport system permease family.</text>
</comment>
<keyword evidence="4 7" id="KW-0812">Transmembrane</keyword>
<dbReference type="SUPFAM" id="SSF161098">
    <property type="entry name" value="MetI-like"/>
    <property type="match status" value="1"/>
</dbReference>
<keyword evidence="3" id="KW-1003">Cell membrane</keyword>
<reference evidence="8 9" key="1">
    <citation type="submission" date="2017-05" db="EMBL/GenBank/DDBJ databases">
        <title>Full genome sequence of Pseudorhodoplanes sinuspersici.</title>
        <authorList>
            <person name="Dastgheib S.M.M."/>
            <person name="Shavandi M."/>
            <person name="Tirandaz H."/>
        </authorList>
    </citation>
    <scope>NUCLEOTIDE SEQUENCE [LARGE SCALE GENOMIC DNA]</scope>
    <source>
        <strain evidence="8 9">RIPI110</strain>
    </source>
</reference>
<dbReference type="Proteomes" id="UP000194137">
    <property type="component" value="Chromosome"/>
</dbReference>
<keyword evidence="9" id="KW-1185">Reference proteome</keyword>